<dbReference type="Pfam" id="PF01492">
    <property type="entry name" value="Gemini_C4"/>
    <property type="match status" value="1"/>
</dbReference>
<accession>A0A1C9T7F9</accession>
<name>A0A1C9T7F9_9GEMI</name>
<dbReference type="EMBL" id="KU933256">
    <property type="protein sequence ID" value="AOR05731.1"/>
    <property type="molecule type" value="Genomic_DNA"/>
</dbReference>
<feature type="region of interest" description="Disordered" evidence="3">
    <location>
        <begin position="47"/>
        <end position="96"/>
    </location>
</feature>
<sequence length="96" mass="10713">MGLLISTCLYSSKGNSSAKITDSSTWYPQTGQHISIRTYRELNPAPTSSPIWIRTETPSTGESFRSMQDRLEGDNNQPTTLTPRHLTQAVSQRLLT</sequence>
<evidence type="ECO:0000313" key="4">
    <source>
        <dbReference type="EMBL" id="AOR05731.1"/>
    </source>
</evidence>
<feature type="compositionally biased region" description="Polar residues" evidence="3">
    <location>
        <begin position="47"/>
        <end position="66"/>
    </location>
</feature>
<dbReference type="InterPro" id="IPR002488">
    <property type="entry name" value="Gemini_C4"/>
</dbReference>
<evidence type="ECO:0000256" key="3">
    <source>
        <dbReference type="SAM" id="MobiDB-lite"/>
    </source>
</evidence>
<organism evidence="4">
    <name type="scientific">Tomato yellow leaf curl Yunnan virus</name>
    <dbReference type="NCBI Taxonomy" id="1335768"/>
    <lineage>
        <taxon>Viruses</taxon>
        <taxon>Monodnaviria</taxon>
        <taxon>Shotokuvirae</taxon>
        <taxon>Cressdnaviricota</taxon>
        <taxon>Repensiviricetes</taxon>
        <taxon>Geplafuvirales</taxon>
        <taxon>Geminiviridae</taxon>
        <taxon>Begomovirus</taxon>
        <taxon>Begomovirus solanumflavusyunnanense</taxon>
    </lineage>
</organism>
<reference evidence="4" key="1">
    <citation type="submission" date="2016-03" db="EMBL/GenBank/DDBJ databases">
        <title>Molecular characterization of two distinct begomoviruses from the weed Amaranthus blitum in Yunnan.</title>
        <authorList>
            <person name="Zhao L.L."/>
            <person name="Ding M."/>
            <person name="Zhong J."/>
            <person name="Yin Y.Y."/>
            <person name="Zhang Z.K."/>
        </authorList>
    </citation>
    <scope>NUCLEOTIDE SEQUENCE</scope>
    <source>
        <strain evidence="4">YN4331</strain>
    </source>
</reference>
<evidence type="ECO:0000256" key="2">
    <source>
        <dbReference type="ARBA" id="ARBA00022581"/>
    </source>
</evidence>
<gene>
    <name evidence="4" type="primary">AC4</name>
</gene>
<proteinExistence type="inferred from homology"/>
<keyword evidence="2" id="KW-0945">Host-virus interaction</keyword>
<protein>
    <submittedName>
        <fullName evidence="4">AC4 protein</fullName>
    </submittedName>
</protein>
<evidence type="ECO:0000256" key="1">
    <source>
        <dbReference type="ARBA" id="ARBA00008996"/>
    </source>
</evidence>
<comment type="similarity">
    <text evidence="1">Belongs to the geminiviridae protein AC4/C4 family.</text>
</comment>